<keyword evidence="7" id="KW-0479">Metal-binding</keyword>
<comment type="cofactor">
    <cofactor evidence="1">
        <name>Mg(2+)</name>
        <dbReference type="ChEBI" id="CHEBI:18420"/>
    </cofactor>
</comment>
<evidence type="ECO:0000256" key="10">
    <source>
        <dbReference type="ARBA" id="ARBA00022842"/>
    </source>
</evidence>
<dbReference type="PANTHER" id="PTHR10903">
    <property type="entry name" value="GTPASE, IMAP FAMILY MEMBER-RELATED"/>
    <property type="match status" value="1"/>
</dbReference>
<evidence type="ECO:0008006" key="22">
    <source>
        <dbReference type="Google" id="ProtNLM"/>
    </source>
</evidence>
<dbReference type="GO" id="GO:0016787">
    <property type="term" value="F:hydrolase activity"/>
    <property type="evidence" value="ECO:0007669"/>
    <property type="project" value="UniProtKB-KW"/>
</dbReference>
<reference evidence="20" key="2">
    <citation type="submission" date="2020-05" db="EMBL/GenBank/DDBJ databases">
        <authorList>
            <person name="Kim H.-S."/>
            <person name="Proctor R.H."/>
            <person name="Brown D.W."/>
        </authorList>
    </citation>
    <scope>NUCLEOTIDE SEQUENCE</scope>
    <source>
        <strain evidence="20">NRRL 20472</strain>
    </source>
</reference>
<evidence type="ECO:0000256" key="2">
    <source>
        <dbReference type="ARBA" id="ARBA00004167"/>
    </source>
</evidence>
<dbReference type="SUPFAM" id="SSF52540">
    <property type="entry name" value="P-loop containing nucleoside triphosphate hydrolases"/>
    <property type="match status" value="2"/>
</dbReference>
<dbReference type="EMBL" id="JABEXW010000264">
    <property type="protein sequence ID" value="KAF4966909.1"/>
    <property type="molecule type" value="Genomic_DNA"/>
</dbReference>
<feature type="transmembrane region" description="Helical" evidence="17">
    <location>
        <begin position="1041"/>
        <end position="1063"/>
    </location>
</feature>
<evidence type="ECO:0000313" key="21">
    <source>
        <dbReference type="Proteomes" id="UP000622797"/>
    </source>
</evidence>
<dbReference type="InterPro" id="IPR025509">
    <property type="entry name" value="DUF4396"/>
</dbReference>
<feature type="transmembrane region" description="Helical" evidence="17">
    <location>
        <begin position="1009"/>
        <end position="1029"/>
    </location>
</feature>
<keyword evidence="8" id="KW-0378">Hydrolase</keyword>
<keyword evidence="12 17" id="KW-1133">Transmembrane helix</keyword>
<evidence type="ECO:0000256" key="16">
    <source>
        <dbReference type="SAM" id="MobiDB-lite"/>
    </source>
</evidence>
<proteinExistence type="predicted"/>
<feature type="domain" description="G" evidence="18">
    <location>
        <begin position="33"/>
        <end position="92"/>
    </location>
</feature>
<keyword evidence="15" id="KW-0175">Coiled coil</keyword>
<evidence type="ECO:0000256" key="1">
    <source>
        <dbReference type="ARBA" id="ARBA00001946"/>
    </source>
</evidence>
<dbReference type="Proteomes" id="UP000622797">
    <property type="component" value="Unassembled WGS sequence"/>
</dbReference>
<keyword evidence="3" id="KW-0813">Transport</keyword>
<dbReference type="InterPro" id="IPR027417">
    <property type="entry name" value="P-loop_NTPase"/>
</dbReference>
<organism evidence="20 21">
    <name type="scientific">Fusarium sarcochroum</name>
    <dbReference type="NCBI Taxonomy" id="1208366"/>
    <lineage>
        <taxon>Eukaryota</taxon>
        <taxon>Fungi</taxon>
        <taxon>Dikarya</taxon>
        <taxon>Ascomycota</taxon>
        <taxon>Pezizomycotina</taxon>
        <taxon>Sordariomycetes</taxon>
        <taxon>Hypocreomycetidae</taxon>
        <taxon>Hypocreales</taxon>
        <taxon>Nectriaceae</taxon>
        <taxon>Fusarium</taxon>
        <taxon>Fusarium lateritium species complex</taxon>
    </lineage>
</organism>
<dbReference type="OrthoDB" id="2128064at2759"/>
<keyword evidence="9" id="KW-1002">Plastid outer membrane</keyword>
<feature type="compositionally biased region" description="Polar residues" evidence="16">
    <location>
        <begin position="827"/>
        <end position="838"/>
    </location>
</feature>
<evidence type="ECO:0000256" key="13">
    <source>
        <dbReference type="ARBA" id="ARBA00023136"/>
    </source>
</evidence>
<feature type="compositionally biased region" description="Basic and acidic residues" evidence="16">
    <location>
        <begin position="627"/>
        <end position="644"/>
    </location>
</feature>
<dbReference type="Pfam" id="PF01926">
    <property type="entry name" value="MMR_HSR1"/>
    <property type="match status" value="2"/>
</dbReference>
<evidence type="ECO:0000256" key="11">
    <source>
        <dbReference type="ARBA" id="ARBA00022927"/>
    </source>
</evidence>
<evidence type="ECO:0000256" key="9">
    <source>
        <dbReference type="ARBA" id="ARBA00022805"/>
    </source>
</evidence>
<evidence type="ECO:0000256" key="3">
    <source>
        <dbReference type="ARBA" id="ARBA00022448"/>
    </source>
</evidence>
<dbReference type="PANTHER" id="PTHR10903:SF135">
    <property type="entry name" value="TRANSLOCASE OF CHLOROPLAST 120, CHLOROPLASTIC-RELATED"/>
    <property type="match status" value="1"/>
</dbReference>
<keyword evidence="11" id="KW-0653">Protein transport</keyword>
<feature type="domain" description="DUF4396" evidence="19">
    <location>
        <begin position="976"/>
        <end position="1112"/>
    </location>
</feature>
<evidence type="ECO:0000256" key="4">
    <source>
        <dbReference type="ARBA" id="ARBA00022528"/>
    </source>
</evidence>
<feature type="domain" description="G" evidence="18">
    <location>
        <begin position="306"/>
        <end position="367"/>
    </location>
</feature>
<evidence type="ECO:0000256" key="12">
    <source>
        <dbReference type="ARBA" id="ARBA00022989"/>
    </source>
</evidence>
<evidence type="ECO:0000259" key="18">
    <source>
        <dbReference type="Pfam" id="PF01926"/>
    </source>
</evidence>
<evidence type="ECO:0000313" key="20">
    <source>
        <dbReference type="EMBL" id="KAF4966909.1"/>
    </source>
</evidence>
<dbReference type="AlphaFoldDB" id="A0A8H4TZS2"/>
<evidence type="ECO:0000256" key="15">
    <source>
        <dbReference type="SAM" id="Coils"/>
    </source>
</evidence>
<dbReference type="Pfam" id="PF14342">
    <property type="entry name" value="DUF4396"/>
    <property type="match status" value="1"/>
</dbReference>
<feature type="region of interest" description="Disordered" evidence="16">
    <location>
        <begin position="1"/>
        <end position="24"/>
    </location>
</feature>
<feature type="region of interest" description="Disordered" evidence="16">
    <location>
        <begin position="787"/>
        <end position="838"/>
    </location>
</feature>
<dbReference type="CDD" id="cd00882">
    <property type="entry name" value="Ras_like_GTPase"/>
    <property type="match status" value="2"/>
</dbReference>
<dbReference type="GO" id="GO:0015031">
    <property type="term" value="P:protein transport"/>
    <property type="evidence" value="ECO:0007669"/>
    <property type="project" value="UniProtKB-KW"/>
</dbReference>
<dbReference type="InterPro" id="IPR006073">
    <property type="entry name" value="GTP-bd"/>
</dbReference>
<reference evidence="20" key="1">
    <citation type="journal article" date="2020" name="BMC Genomics">
        <title>Correction to: Identification and distribution of gene clusters required for synthesis of sphingolipid metabolism inhibitors in diverse species of the filamentous fungus Fusarium.</title>
        <authorList>
            <person name="Kim H.S."/>
            <person name="Lohmar J.M."/>
            <person name="Busman M."/>
            <person name="Brown D.W."/>
            <person name="Naumann T.A."/>
            <person name="Divon H.H."/>
            <person name="Lysoe E."/>
            <person name="Uhlig S."/>
            <person name="Proctor R.H."/>
        </authorList>
    </citation>
    <scope>NUCLEOTIDE SEQUENCE</scope>
    <source>
        <strain evidence="20">NRRL 20472</strain>
    </source>
</reference>
<evidence type="ECO:0000256" key="8">
    <source>
        <dbReference type="ARBA" id="ARBA00022801"/>
    </source>
</evidence>
<protein>
    <recommendedName>
        <fullName evidence="22">G domain-containing protein</fullName>
    </recommendedName>
</protein>
<dbReference type="GO" id="GO:0016020">
    <property type="term" value="C:membrane"/>
    <property type="evidence" value="ECO:0007669"/>
    <property type="project" value="UniProtKB-SubCell"/>
</dbReference>
<feature type="coiled-coil region" evidence="15">
    <location>
        <begin position="258"/>
        <end position="296"/>
    </location>
</feature>
<keyword evidence="5" id="KW-0934">Plastid</keyword>
<keyword evidence="21" id="KW-1185">Reference proteome</keyword>
<dbReference type="Gene3D" id="3.40.50.300">
    <property type="entry name" value="P-loop containing nucleotide triphosphate hydrolases"/>
    <property type="match status" value="2"/>
</dbReference>
<gene>
    <name evidence="20" type="ORF">FSARC_5473</name>
</gene>
<comment type="caution">
    <text evidence="20">The sequence shown here is derived from an EMBL/GenBank/DDBJ whole genome shotgun (WGS) entry which is preliminary data.</text>
</comment>
<dbReference type="GO" id="GO:0005525">
    <property type="term" value="F:GTP binding"/>
    <property type="evidence" value="ECO:0007669"/>
    <property type="project" value="InterPro"/>
</dbReference>
<keyword evidence="10" id="KW-0460">Magnesium</keyword>
<sequence>MEQADSRLQPLQGWPDQSNKAIAPTPAPKSALIAVVGMTGSGKSTFIQHLTGQVVRIGHSLHSETSSIQEVHFKLGGRDVTLVDTPGFDDTILSDTEVLTILANWLQASFVEGTRLSGIIYIHPITEVRIGNTSTRNIKLFRKLCGDDNLGNVVLLTNKWEVCDKNTAERRFQELTFDGKFWKKLIDLGASAHRYHNDSVQAEILVKMVLEKQPTALSIQRQLVVERKKFIDTDMGCLLSRMITRLKAHHCLDISLVQRKLKQANQREDQELKRQLEKATKKLRQAQQYERQLKAQVTIRKDDAIIVAMGLTGSGKSTFISRLVGEDKLVIGNSLESCTRDVECFRFQHPSGRHVILVDTPGFDDTALSDQEVLKKICGFLANIYKNKIDVAGVIYMHRITDTRLTGSGLRNLQLLKQLCGDKFYPQVALVTTMWERLEEGLELRRGECRETELSSTHGWWGDIYEKGGKLLRHRNTQESALRIISTLIQTKCQTALAIQHELVDEHRDLINTAAGQGIKKALEQDIKRYEEGSELLSAEIDSTMDANDWETADLLREQAKRYVEMTDRGRKHEKDLHATWEQLVEESERNHKLMIEEPQELDQASLIQYERRNEQLRTTNPHRGRQRDQGDTTQQDRDRDRHTRPSIVTSPYSSPAPINRLYSFSASQFESKLKQLVKWQVAEMDNLESIQQVKELETELLYSRPQDIALCPERNASRLGNIVRFAERLLPNDWDWWPLHSPQIVAPAGSAVLKWTCICGDPRRGVVPETFARDVIQLGKQTMAGSSAPASIPMGTITGSSGATPNMAPTQHQHTHHQNTGQSTTSNPTGPVVSNGSSVAVNIPSTSRYVMFMVESDTLHLAVIESQSLCNERLFARLRSEYRQMKGWIKSWFGLMTFSHCDFYKFEIWTHGRYCERGRGIPPTGDKSYYYQPRPMDNEPPISKHEFYDRFYKRVPSESCMATRGGSSFWNSRQTWKRASVNTTRCLIGCTLGDFTAMWLLQAYYPDLSMGIVMPISMASGISSSILLETVMLRIGRDGLSWLTAARTAIGMSLISMLTMEAAENAVDYYLTGGQVALNDPAFWIAALVSIAAGFIAPLPYNYARLRKYGKACH</sequence>
<accession>A0A8H4TZS2</accession>
<evidence type="ECO:0000256" key="14">
    <source>
        <dbReference type="ARBA" id="ARBA00024013"/>
    </source>
</evidence>
<evidence type="ECO:0000256" key="7">
    <source>
        <dbReference type="ARBA" id="ARBA00022723"/>
    </source>
</evidence>
<evidence type="ECO:0000256" key="17">
    <source>
        <dbReference type="SAM" id="Phobius"/>
    </source>
</evidence>
<evidence type="ECO:0000256" key="5">
    <source>
        <dbReference type="ARBA" id="ARBA00022640"/>
    </source>
</evidence>
<keyword evidence="6 17" id="KW-0812">Transmembrane</keyword>
<keyword evidence="13 17" id="KW-0472">Membrane</keyword>
<feature type="region of interest" description="Disordered" evidence="16">
    <location>
        <begin position="616"/>
        <end position="655"/>
    </location>
</feature>
<name>A0A8H4TZS2_9HYPO</name>
<comment type="subcellular location">
    <subcellularLocation>
        <location evidence="2">Membrane</location>
        <topology evidence="2">Single-pass membrane protein</topology>
    </subcellularLocation>
    <subcellularLocation>
        <location evidence="14">Plastid</location>
        <location evidence="14">Chloroplast outer membrane</location>
    </subcellularLocation>
</comment>
<evidence type="ECO:0000259" key="19">
    <source>
        <dbReference type="Pfam" id="PF14342"/>
    </source>
</evidence>
<dbReference type="GO" id="GO:0046872">
    <property type="term" value="F:metal ion binding"/>
    <property type="evidence" value="ECO:0007669"/>
    <property type="project" value="UniProtKB-KW"/>
</dbReference>
<feature type="transmembrane region" description="Helical" evidence="17">
    <location>
        <begin position="1083"/>
        <end position="1102"/>
    </location>
</feature>
<keyword evidence="4" id="KW-0150">Chloroplast</keyword>
<evidence type="ECO:0000256" key="6">
    <source>
        <dbReference type="ARBA" id="ARBA00022692"/>
    </source>
</evidence>
<feature type="compositionally biased region" description="Polar residues" evidence="16">
    <location>
        <begin position="798"/>
        <end position="810"/>
    </location>
</feature>
<dbReference type="InterPro" id="IPR045058">
    <property type="entry name" value="GIMA/IAN/Toc"/>
</dbReference>